<accession>A0A3L6RZI0</accession>
<dbReference type="EMBL" id="PQIB02000006">
    <property type="protein sequence ID" value="RLN12304.1"/>
    <property type="molecule type" value="Genomic_DNA"/>
</dbReference>
<dbReference type="Proteomes" id="UP000275267">
    <property type="component" value="Unassembled WGS sequence"/>
</dbReference>
<keyword evidence="2" id="KW-0548">Nucleotidyltransferase</keyword>
<name>A0A3L6RZI0_PANMI</name>
<proteinExistence type="predicted"/>
<evidence type="ECO:0000256" key="1">
    <source>
        <dbReference type="SAM" id="MobiDB-lite"/>
    </source>
</evidence>
<keyword evidence="2" id="KW-0695">RNA-directed DNA polymerase</keyword>
<evidence type="ECO:0000313" key="2">
    <source>
        <dbReference type="EMBL" id="RLN12304.1"/>
    </source>
</evidence>
<organism evidence="2 3">
    <name type="scientific">Panicum miliaceum</name>
    <name type="common">Proso millet</name>
    <name type="synonym">Broomcorn millet</name>
    <dbReference type="NCBI Taxonomy" id="4540"/>
    <lineage>
        <taxon>Eukaryota</taxon>
        <taxon>Viridiplantae</taxon>
        <taxon>Streptophyta</taxon>
        <taxon>Embryophyta</taxon>
        <taxon>Tracheophyta</taxon>
        <taxon>Spermatophyta</taxon>
        <taxon>Magnoliopsida</taxon>
        <taxon>Liliopsida</taxon>
        <taxon>Poales</taxon>
        <taxon>Poaceae</taxon>
        <taxon>PACMAD clade</taxon>
        <taxon>Panicoideae</taxon>
        <taxon>Panicodae</taxon>
        <taxon>Paniceae</taxon>
        <taxon>Panicinae</taxon>
        <taxon>Panicum</taxon>
        <taxon>Panicum sect. Panicum</taxon>
    </lineage>
</organism>
<reference evidence="3" key="1">
    <citation type="journal article" date="2019" name="Nat. Commun.">
        <title>The genome of broomcorn millet.</title>
        <authorList>
            <person name="Zou C."/>
            <person name="Miki D."/>
            <person name="Li D."/>
            <person name="Tang Q."/>
            <person name="Xiao L."/>
            <person name="Rajput S."/>
            <person name="Deng P."/>
            <person name="Jia W."/>
            <person name="Huang R."/>
            <person name="Zhang M."/>
            <person name="Sun Y."/>
            <person name="Hu J."/>
            <person name="Fu X."/>
            <person name="Schnable P.S."/>
            <person name="Li F."/>
            <person name="Zhang H."/>
            <person name="Feng B."/>
            <person name="Zhu X."/>
            <person name="Liu R."/>
            <person name="Schnable J.C."/>
            <person name="Zhu J.-K."/>
            <person name="Zhang H."/>
        </authorList>
    </citation>
    <scope>NUCLEOTIDE SEQUENCE [LARGE SCALE GENOMIC DNA]</scope>
</reference>
<dbReference type="AlphaFoldDB" id="A0A3L6RZI0"/>
<protein>
    <submittedName>
        <fullName evidence="2">Reverse transcriptase (RNA-dependent DNA polymerase), putative</fullName>
    </submittedName>
</protein>
<keyword evidence="2" id="KW-0808">Transferase</keyword>
<evidence type="ECO:0000313" key="3">
    <source>
        <dbReference type="Proteomes" id="UP000275267"/>
    </source>
</evidence>
<dbReference type="STRING" id="4540.A0A3L6RZI0"/>
<gene>
    <name evidence="2" type="ORF">C2845_PM09G20910</name>
</gene>
<feature type="compositionally biased region" description="Basic and acidic residues" evidence="1">
    <location>
        <begin position="34"/>
        <end position="45"/>
    </location>
</feature>
<feature type="region of interest" description="Disordered" evidence="1">
    <location>
        <begin position="1"/>
        <end position="75"/>
    </location>
</feature>
<keyword evidence="3" id="KW-1185">Reference proteome</keyword>
<comment type="caution">
    <text evidence="2">The sequence shown here is derived from an EMBL/GenBank/DDBJ whole genome shotgun (WGS) entry which is preliminary data.</text>
</comment>
<feature type="region of interest" description="Disordered" evidence="1">
    <location>
        <begin position="390"/>
        <end position="429"/>
    </location>
</feature>
<dbReference type="GO" id="GO:0003964">
    <property type="term" value="F:RNA-directed DNA polymerase activity"/>
    <property type="evidence" value="ECO:0007669"/>
    <property type="project" value="UniProtKB-KW"/>
</dbReference>
<sequence>MGRSGGGPSGQRRTKCRHDPNVQREEEESSPSPFREDRPRCRPGKELAASGDQSRKAPYIMRSMPVPPPSRANPSRRGVAWEIFPRTPPRLQVEVSPDQQQYPRCPKLTHLQLVPGFAIEHGRDYFGQKVALGNARNEEVYRYDKSEGLERRFWCQLHQDFYAPVVLKKGKAPIVPCRYVDWAYFEKLDDPFFNEAIAKCKEFGLYDLMGFQYNWNEQILAQFHSSMYYDARKIAFVWTTEGQKYEVDYMTFSRILALGSKDEERTCINIKNQLKPNQLPGLFYNPILAQKGNGSTLHPFYYTMNQFFKATIDGKDGDGTALRYYACNLLARTMPGGRPFSIMDFIWNEIRRAMCDPTKFIPSASYIMYMIERVTKISFPKDCKHEPLHLHPRTGNAPPTAPRHVGATRNPRFDPPTTHAGAYSSSRRDHSGSFIKRALKSIFGMCKSISQEVNENRRDIIEIKSHLGLPYDPYHELPEAGRIAPEIHRRRRSGVDGRQDRVICFYRKHDDHGKHLAGLDTKCGSRTTEFRRRTNPLASLAYTMCRRQLAARRGSARCFDLSFVPFPCPWREGQVFFSCCSIEHGSTAAFGSALDV</sequence>
<dbReference type="OrthoDB" id="695040at2759"/>